<protein>
    <submittedName>
        <fullName evidence="1">Uncharacterized protein</fullName>
    </submittedName>
</protein>
<sequence length="67" mass="6969">MTEAARQPFWTRGRLLGALLASAILGGFVAANAHLFAVAFDSQPACVPHLKTPSEGAATFRAAKPSC</sequence>
<keyword evidence="2" id="KW-1185">Reference proteome</keyword>
<name>A0A5D0RJP1_9RHOB</name>
<dbReference type="Proteomes" id="UP000322080">
    <property type="component" value="Unassembled WGS sequence"/>
</dbReference>
<evidence type="ECO:0000313" key="2">
    <source>
        <dbReference type="Proteomes" id="UP000322080"/>
    </source>
</evidence>
<organism evidence="1 2">
    <name type="scientific">Maritimibacter fusiformis</name>
    <dbReference type="NCBI Taxonomy" id="2603819"/>
    <lineage>
        <taxon>Bacteria</taxon>
        <taxon>Pseudomonadati</taxon>
        <taxon>Pseudomonadota</taxon>
        <taxon>Alphaproteobacteria</taxon>
        <taxon>Rhodobacterales</taxon>
        <taxon>Roseobacteraceae</taxon>
        <taxon>Maritimibacter</taxon>
    </lineage>
</organism>
<dbReference type="AlphaFoldDB" id="A0A5D0RJP1"/>
<evidence type="ECO:0000313" key="1">
    <source>
        <dbReference type="EMBL" id="TYB81136.1"/>
    </source>
</evidence>
<gene>
    <name evidence="1" type="ORF">FVF75_11915</name>
</gene>
<accession>A0A5D0RJP1</accession>
<proteinExistence type="predicted"/>
<comment type="caution">
    <text evidence="1">The sequence shown here is derived from an EMBL/GenBank/DDBJ whole genome shotgun (WGS) entry which is preliminary data.</text>
</comment>
<dbReference type="EMBL" id="VSIY01000009">
    <property type="protein sequence ID" value="TYB81136.1"/>
    <property type="molecule type" value="Genomic_DNA"/>
</dbReference>
<dbReference type="RefSeq" id="WP_148378200.1">
    <property type="nucleotide sequence ID" value="NZ_VSIY01000009.1"/>
</dbReference>
<reference evidence="1 2" key="1">
    <citation type="submission" date="2019-08" db="EMBL/GenBank/DDBJ databases">
        <title>Identification of a novel species of the genus Boseongicola.</title>
        <authorList>
            <person name="Zhang X.-Q."/>
        </authorList>
    </citation>
    <scope>NUCLEOTIDE SEQUENCE [LARGE SCALE GENOMIC DNA]</scope>
    <source>
        <strain evidence="1 2">HY14</strain>
    </source>
</reference>